<keyword evidence="2" id="KW-0808">Transferase</keyword>
<dbReference type="PROSITE" id="PS51186">
    <property type="entry name" value="GNAT"/>
    <property type="match status" value="1"/>
</dbReference>
<proteinExistence type="predicted"/>
<name>A0A060RKW6_9STRE</name>
<dbReference type="RefSeq" id="WP_039694480.1">
    <property type="nucleotide sequence ID" value="NZ_FNFJ01000002.1"/>
</dbReference>
<dbReference type="PANTHER" id="PTHR43792">
    <property type="entry name" value="GNAT FAMILY, PUTATIVE (AFU_ORTHOLOGUE AFUA_3G00765)-RELATED-RELATED"/>
    <property type="match status" value="1"/>
</dbReference>
<evidence type="ECO:0000313" key="2">
    <source>
        <dbReference type="EMBL" id="CDO18269.1"/>
    </source>
</evidence>
<dbReference type="InterPro" id="IPR051531">
    <property type="entry name" value="N-acetyltransferase"/>
</dbReference>
<dbReference type="SUPFAM" id="SSF55729">
    <property type="entry name" value="Acyl-CoA N-acyltransferases (Nat)"/>
    <property type="match status" value="1"/>
</dbReference>
<evidence type="ECO:0000259" key="1">
    <source>
        <dbReference type="PROSITE" id="PS51186"/>
    </source>
</evidence>
<dbReference type="Proteomes" id="UP000027584">
    <property type="component" value="Unassembled WGS sequence"/>
</dbReference>
<dbReference type="Pfam" id="PF13302">
    <property type="entry name" value="Acetyltransf_3"/>
    <property type="match status" value="1"/>
</dbReference>
<protein>
    <submittedName>
        <fullName evidence="2">Putative acetyltransferase, GNAT family</fullName>
    </submittedName>
</protein>
<accession>A0A060RKW6</accession>
<evidence type="ECO:0000313" key="3">
    <source>
        <dbReference type="Proteomes" id="UP000027584"/>
    </source>
</evidence>
<gene>
    <name evidence="2" type="ORF">BN963_SGAL_01467</name>
</gene>
<reference evidence="2 3" key="2">
    <citation type="submission" date="2014-05" db="EMBL/GenBank/DDBJ databases">
        <title>Genome sequence of Streptococcus gallolyticus.</title>
        <authorList>
            <person name="Del Campo R."/>
        </authorList>
    </citation>
    <scope>NUCLEOTIDE SEQUENCE [LARGE SCALE GENOMIC DNA]</scope>
    <source>
        <strain evidence="2 3">LMG17956</strain>
    </source>
</reference>
<comment type="caution">
    <text evidence="2">The sequence shown here is derived from an EMBL/GenBank/DDBJ whole genome shotgun (WGS) entry which is preliminary data.</text>
</comment>
<dbReference type="Gene3D" id="3.40.630.30">
    <property type="match status" value="1"/>
</dbReference>
<dbReference type="InterPro" id="IPR000182">
    <property type="entry name" value="GNAT_dom"/>
</dbReference>
<sequence length="184" mass="21133">MITERLRQYQILETERLILRPVTLADAEAMFAYVSDEENTRWNFPANKTLEETKAAIKNIYLKTPLGRYGMVLKSTNAFIGTIDLMNFSDEKMAELGYIINKKYWNQGLATEASQKLIALCFEKLGLEEVHGYCALNNPASARILEKLGMAELERIPNDRILNGQNITSQHFVITKTKWQEIQK</sequence>
<dbReference type="AlphaFoldDB" id="A0A060RKW6"/>
<organism evidence="2 3">
    <name type="scientific">Streptococcus gallolyticus</name>
    <dbReference type="NCBI Taxonomy" id="315405"/>
    <lineage>
        <taxon>Bacteria</taxon>
        <taxon>Bacillati</taxon>
        <taxon>Bacillota</taxon>
        <taxon>Bacilli</taxon>
        <taxon>Lactobacillales</taxon>
        <taxon>Streptococcaceae</taxon>
        <taxon>Streptococcus</taxon>
    </lineage>
</organism>
<reference evidence="2 3" key="1">
    <citation type="submission" date="2014-02" db="EMBL/GenBank/DDBJ databases">
        <authorList>
            <person name="Manrique M."/>
        </authorList>
    </citation>
    <scope>NUCLEOTIDE SEQUENCE [LARGE SCALE GENOMIC DNA]</scope>
    <source>
        <strain evidence="2 3">LMG17956</strain>
    </source>
</reference>
<feature type="domain" description="N-acetyltransferase" evidence="1">
    <location>
        <begin position="17"/>
        <end position="168"/>
    </location>
</feature>
<dbReference type="InterPro" id="IPR016181">
    <property type="entry name" value="Acyl_CoA_acyltransferase"/>
</dbReference>
<dbReference type="GO" id="GO:0016747">
    <property type="term" value="F:acyltransferase activity, transferring groups other than amino-acyl groups"/>
    <property type="evidence" value="ECO:0007669"/>
    <property type="project" value="InterPro"/>
</dbReference>
<dbReference type="EMBL" id="CCBC010000177">
    <property type="protein sequence ID" value="CDO18269.1"/>
    <property type="molecule type" value="Genomic_DNA"/>
</dbReference>